<evidence type="ECO:0000259" key="3">
    <source>
        <dbReference type="SMART" id="SM00858"/>
    </source>
</evidence>
<evidence type="ECO:0000313" key="5">
    <source>
        <dbReference type="Proteomes" id="UP001592531"/>
    </source>
</evidence>
<dbReference type="SMART" id="SM00858">
    <property type="entry name" value="SAF"/>
    <property type="match status" value="1"/>
</dbReference>
<dbReference type="InterPro" id="IPR013974">
    <property type="entry name" value="SAF"/>
</dbReference>
<proteinExistence type="predicted"/>
<dbReference type="RefSeq" id="WP_380539100.1">
    <property type="nucleotide sequence ID" value="NZ_JBHFAB010000019.1"/>
</dbReference>
<keyword evidence="2" id="KW-0472">Membrane</keyword>
<evidence type="ECO:0000313" key="4">
    <source>
        <dbReference type="EMBL" id="MFC1419571.1"/>
    </source>
</evidence>
<sequence length="233" mass="22686">MDTPNGPLTATRQPIAPPSTPYRLGTARRRRPAVLALAVALVAAGGLGGAALYTATGKRVAVIALARDVPEGSTITGADLTQAEISLDPALHPLSVHSKVVGLRATADLKAGSLLTNSDLTDDPLVTDGQQVVGVPAKHTQLPAVKLQPGSTVVLVATPSGPGVSGASSGSGAAGGTGAALTALTARVVDVGPPDNDGTVVVDLAVPAAQGAAVADLAASGKFALLIAARGSG</sequence>
<feature type="domain" description="SAF" evidence="3">
    <location>
        <begin position="60"/>
        <end position="121"/>
    </location>
</feature>
<gene>
    <name evidence="4" type="ORF">ACEZDE_23475</name>
</gene>
<evidence type="ECO:0000256" key="1">
    <source>
        <dbReference type="SAM" id="MobiDB-lite"/>
    </source>
</evidence>
<dbReference type="Pfam" id="PF08666">
    <property type="entry name" value="SAF"/>
    <property type="match status" value="1"/>
</dbReference>
<reference evidence="4 5" key="1">
    <citation type="submission" date="2024-09" db="EMBL/GenBank/DDBJ databases">
        <authorList>
            <person name="Lee S.D."/>
        </authorList>
    </citation>
    <scope>NUCLEOTIDE SEQUENCE [LARGE SCALE GENOMIC DNA]</scope>
    <source>
        <strain evidence="4 5">N8-3</strain>
    </source>
</reference>
<evidence type="ECO:0000256" key="2">
    <source>
        <dbReference type="SAM" id="Phobius"/>
    </source>
</evidence>
<keyword evidence="2" id="KW-1133">Transmembrane helix</keyword>
<accession>A0ABV6W154</accession>
<keyword evidence="2" id="KW-0812">Transmembrane</keyword>
<name>A0ABV6W154_9ACTN</name>
<organism evidence="4 5">
    <name type="scientific">Streptacidiphilus cavernicola</name>
    <dbReference type="NCBI Taxonomy" id="3342716"/>
    <lineage>
        <taxon>Bacteria</taxon>
        <taxon>Bacillati</taxon>
        <taxon>Actinomycetota</taxon>
        <taxon>Actinomycetes</taxon>
        <taxon>Kitasatosporales</taxon>
        <taxon>Streptomycetaceae</taxon>
        <taxon>Streptacidiphilus</taxon>
    </lineage>
</organism>
<feature type="compositionally biased region" description="Polar residues" evidence="1">
    <location>
        <begin position="1"/>
        <end position="12"/>
    </location>
</feature>
<comment type="caution">
    <text evidence="4">The sequence shown here is derived from an EMBL/GenBank/DDBJ whole genome shotgun (WGS) entry which is preliminary data.</text>
</comment>
<feature type="transmembrane region" description="Helical" evidence="2">
    <location>
        <begin position="33"/>
        <end position="53"/>
    </location>
</feature>
<feature type="region of interest" description="Disordered" evidence="1">
    <location>
        <begin position="1"/>
        <end position="24"/>
    </location>
</feature>
<dbReference type="Proteomes" id="UP001592531">
    <property type="component" value="Unassembled WGS sequence"/>
</dbReference>
<dbReference type="CDD" id="cd11614">
    <property type="entry name" value="SAF_CpaB_FlgA_like"/>
    <property type="match status" value="1"/>
</dbReference>
<protein>
    <submittedName>
        <fullName evidence="4">SAF domain-containing protein</fullName>
    </submittedName>
</protein>
<keyword evidence="5" id="KW-1185">Reference proteome</keyword>
<dbReference type="EMBL" id="JBHFAB010000019">
    <property type="protein sequence ID" value="MFC1419571.1"/>
    <property type="molecule type" value="Genomic_DNA"/>
</dbReference>